<evidence type="ECO:0000313" key="2">
    <source>
        <dbReference type="EMBL" id="KAJ8020676.1"/>
    </source>
</evidence>
<dbReference type="Proteomes" id="UP001152320">
    <property type="component" value="Chromosome 22"/>
</dbReference>
<keyword evidence="1" id="KW-0732">Signal</keyword>
<dbReference type="SUPFAM" id="SSF57603">
    <property type="entry name" value="FnI-like domain"/>
    <property type="match status" value="1"/>
</dbReference>
<dbReference type="AlphaFoldDB" id="A0A9Q1BAF9"/>
<dbReference type="Gene3D" id="2.10.70.10">
    <property type="entry name" value="Complement Module, domain 1"/>
    <property type="match status" value="1"/>
</dbReference>
<feature type="signal peptide" evidence="1">
    <location>
        <begin position="1"/>
        <end position="21"/>
    </location>
</feature>
<gene>
    <name evidence="2" type="ORF">HOLleu_40328</name>
</gene>
<evidence type="ECO:0000256" key="1">
    <source>
        <dbReference type="SAM" id="SignalP"/>
    </source>
</evidence>
<dbReference type="EMBL" id="JAIZAY010000022">
    <property type="protein sequence ID" value="KAJ8020676.1"/>
    <property type="molecule type" value="Genomic_DNA"/>
</dbReference>
<comment type="caution">
    <text evidence="2">The sequence shown here is derived from an EMBL/GenBank/DDBJ whole genome shotgun (WGS) entry which is preliminary data.</text>
</comment>
<proteinExistence type="predicted"/>
<accession>A0A9Q1BAF9</accession>
<evidence type="ECO:0000313" key="3">
    <source>
        <dbReference type="Proteomes" id="UP001152320"/>
    </source>
</evidence>
<protein>
    <submittedName>
        <fullName evidence="2">Uncharacterized protein</fullName>
    </submittedName>
</protein>
<keyword evidence="3" id="KW-1185">Reference proteome</keyword>
<sequence>MMLVLWIITVAGCMSHHVVEGSQYLVTEEMEFPSYSESDTDFLFCDFRSILRFQTERWTEMCSQCTCERTAVLCNRNRCPAFCRHRFRLLNDYCCQGCTLKGNVTEALEIGLTCPPSEWSFVERSHDEEWRLDGCTSCVCNNGTSSCKSETCCSQCPSIKFHRNET</sequence>
<name>A0A9Q1BAF9_HOLLE</name>
<feature type="chain" id="PRO_5040146371" evidence="1">
    <location>
        <begin position="22"/>
        <end position="166"/>
    </location>
</feature>
<reference evidence="2" key="1">
    <citation type="submission" date="2021-10" db="EMBL/GenBank/DDBJ databases">
        <title>Tropical sea cucumber genome reveals ecological adaptation and Cuvierian tubules defense mechanism.</title>
        <authorList>
            <person name="Chen T."/>
        </authorList>
    </citation>
    <scope>NUCLEOTIDE SEQUENCE</scope>
    <source>
        <strain evidence="2">Nanhai2018</strain>
        <tissue evidence="2">Muscle</tissue>
    </source>
</reference>
<organism evidence="2 3">
    <name type="scientific">Holothuria leucospilota</name>
    <name type="common">Black long sea cucumber</name>
    <name type="synonym">Mertensiothuria leucospilota</name>
    <dbReference type="NCBI Taxonomy" id="206669"/>
    <lineage>
        <taxon>Eukaryota</taxon>
        <taxon>Metazoa</taxon>
        <taxon>Echinodermata</taxon>
        <taxon>Eleutherozoa</taxon>
        <taxon>Echinozoa</taxon>
        <taxon>Holothuroidea</taxon>
        <taxon>Aspidochirotacea</taxon>
        <taxon>Aspidochirotida</taxon>
        <taxon>Holothuriidae</taxon>
        <taxon>Holothuria</taxon>
    </lineage>
</organism>